<evidence type="ECO:0000313" key="3">
    <source>
        <dbReference type="Proteomes" id="UP000287756"/>
    </source>
</evidence>
<dbReference type="RefSeq" id="WP_128527076.1">
    <property type="nucleotide sequence ID" value="NZ_CP026119.1"/>
</dbReference>
<organism evidence="2 3">
    <name type="scientific">Halobacillus litoralis</name>
    <dbReference type="NCBI Taxonomy" id="45668"/>
    <lineage>
        <taxon>Bacteria</taxon>
        <taxon>Bacillati</taxon>
        <taxon>Bacillota</taxon>
        <taxon>Bacilli</taxon>
        <taxon>Bacillales</taxon>
        <taxon>Bacillaceae</taxon>
        <taxon>Halobacillus</taxon>
    </lineage>
</organism>
<geneLocation type="plasmid" evidence="3">
    <name>pldw-31</name>
</geneLocation>
<name>A0A410MJK2_9BACI</name>
<evidence type="ECO:0000313" key="2">
    <source>
        <dbReference type="EMBL" id="QAS54848.1"/>
    </source>
</evidence>
<proteinExistence type="predicted"/>
<protein>
    <recommendedName>
        <fullName evidence="1">Helix-turn-helix conjugative transposon-like domain-containing protein</fullName>
    </recommendedName>
</protein>
<dbReference type="Pfam" id="PF12645">
    <property type="entry name" value="HTH_16"/>
    <property type="match status" value="1"/>
</dbReference>
<dbReference type="EMBL" id="CP026119">
    <property type="protein sequence ID" value="QAS54848.1"/>
    <property type="molecule type" value="Genomic_DNA"/>
</dbReference>
<dbReference type="Proteomes" id="UP000287756">
    <property type="component" value="Plasmid pLDW-31"/>
</dbReference>
<dbReference type="KEGG" id="hli:HLI_21595"/>
<accession>A0A410MJK2</accession>
<gene>
    <name evidence="2" type="ORF">HLI_21595</name>
</gene>
<dbReference type="InterPro" id="IPR024760">
    <property type="entry name" value="HTH_dom_conjug_TS-like"/>
</dbReference>
<sequence length="79" mass="9466">MKEWKELIEWSQQGDEQSTLKIIRKVEPKIKKSLKQTLSQDRENLEQELIIKTIKIIQSFDTNQVPGFWEFMNKSEKLS</sequence>
<keyword evidence="2" id="KW-0614">Plasmid</keyword>
<feature type="domain" description="Helix-turn-helix conjugative transposon-like" evidence="1">
    <location>
        <begin position="6"/>
        <end position="61"/>
    </location>
</feature>
<evidence type="ECO:0000259" key="1">
    <source>
        <dbReference type="Pfam" id="PF12645"/>
    </source>
</evidence>
<dbReference type="AlphaFoldDB" id="A0A410MJK2"/>
<reference evidence="2 3" key="1">
    <citation type="submission" date="2018-01" db="EMBL/GenBank/DDBJ databases">
        <title>The whole genome sequencing and assembly of Halobacillus litoralis ERB031 strain.</title>
        <authorList>
            <person name="Lee S.-J."/>
            <person name="Park M.-K."/>
            <person name="Kim J.-Y."/>
            <person name="Lee Y.-J."/>
            <person name="Yi H."/>
            <person name="Bahn Y.-S."/>
            <person name="Kim J.F."/>
            <person name="Lee D.-W."/>
        </authorList>
    </citation>
    <scope>NUCLEOTIDE SEQUENCE [LARGE SCALE GENOMIC DNA]</scope>
    <source>
        <strain evidence="2 3">ERB 031</strain>
        <plasmid evidence="3">pldw-31</plasmid>
    </source>
</reference>
<dbReference type="OrthoDB" id="2453202at2"/>